<dbReference type="AlphaFoldDB" id="A0A835M325"/>
<comment type="similarity">
    <text evidence="1">Belongs to the AB hydrolase superfamily.</text>
</comment>
<keyword evidence="2" id="KW-0378">Hydrolase</keyword>
<evidence type="ECO:0000313" key="4">
    <source>
        <dbReference type="EMBL" id="KAF9617260.1"/>
    </source>
</evidence>
<accession>A0A835M325</accession>
<dbReference type="GO" id="GO:0016787">
    <property type="term" value="F:hydrolase activity"/>
    <property type="evidence" value="ECO:0007669"/>
    <property type="project" value="UniProtKB-KW"/>
</dbReference>
<dbReference type="Pfam" id="PF00561">
    <property type="entry name" value="Abhydrolase_1"/>
    <property type="match status" value="1"/>
</dbReference>
<comment type="caution">
    <text evidence="4">The sequence shown here is derived from an EMBL/GenBank/DDBJ whole genome shotgun (WGS) entry which is preliminary data.</text>
</comment>
<evidence type="ECO:0000259" key="3">
    <source>
        <dbReference type="Pfam" id="PF00561"/>
    </source>
</evidence>
<gene>
    <name evidence="4" type="ORF">IFM89_035204</name>
</gene>
<keyword evidence="5" id="KW-1185">Reference proteome</keyword>
<dbReference type="Proteomes" id="UP000631114">
    <property type="component" value="Unassembled WGS sequence"/>
</dbReference>
<name>A0A835M325_9MAGN</name>
<evidence type="ECO:0000313" key="5">
    <source>
        <dbReference type="Proteomes" id="UP000631114"/>
    </source>
</evidence>
<reference evidence="4 5" key="1">
    <citation type="submission" date="2020-10" db="EMBL/GenBank/DDBJ databases">
        <title>The Coptis chinensis genome and diversification of protoberbering-type alkaloids.</title>
        <authorList>
            <person name="Wang B."/>
            <person name="Shu S."/>
            <person name="Song C."/>
            <person name="Liu Y."/>
        </authorList>
    </citation>
    <scope>NUCLEOTIDE SEQUENCE [LARGE SCALE GENOMIC DNA]</scope>
    <source>
        <strain evidence="4">HL-2020</strain>
        <tissue evidence="4">Leaf</tissue>
    </source>
</reference>
<dbReference type="Gene3D" id="3.40.50.1820">
    <property type="entry name" value="alpha/beta hydrolase"/>
    <property type="match status" value="1"/>
</dbReference>
<sequence>MVVQDTSLKASMNARIIGSGDDTVILAHGFGGDQSIWDKTVSCLAQQYSVMVFDWNFSGATNDPSMFDPVKYSSYDAFAKDLIALLDEMNLSSSVFIGHSMSGMIGCLASIKRPDLFKRLVLIGASPRYLNSEDYEGGFEKPQIEEIFLNIESNFQMWATNFASLVVDAKDPPSVEQFSKSLGRMRPEVALSLAKTVFCSDVLGSLDKVQVPCTIIQTSNDIVVPNSVAYYMQKKINGKSTVEIIEADGHFPQLTKTKQLLDVLYRVMS</sequence>
<feature type="domain" description="AB hydrolase-1" evidence="3">
    <location>
        <begin position="23"/>
        <end position="256"/>
    </location>
</feature>
<dbReference type="InterPro" id="IPR029058">
    <property type="entry name" value="AB_hydrolase_fold"/>
</dbReference>
<proteinExistence type="inferred from homology"/>
<evidence type="ECO:0000256" key="2">
    <source>
        <dbReference type="ARBA" id="ARBA00022801"/>
    </source>
</evidence>
<dbReference type="SUPFAM" id="SSF53474">
    <property type="entry name" value="alpha/beta-Hydrolases"/>
    <property type="match status" value="1"/>
</dbReference>
<dbReference type="OrthoDB" id="408373at2759"/>
<protein>
    <recommendedName>
        <fullName evidence="3">AB hydrolase-1 domain-containing protein</fullName>
    </recommendedName>
</protein>
<dbReference type="EMBL" id="JADFTS010000003">
    <property type="protein sequence ID" value="KAF9617260.1"/>
    <property type="molecule type" value="Genomic_DNA"/>
</dbReference>
<organism evidence="4 5">
    <name type="scientific">Coptis chinensis</name>
    <dbReference type="NCBI Taxonomy" id="261450"/>
    <lineage>
        <taxon>Eukaryota</taxon>
        <taxon>Viridiplantae</taxon>
        <taxon>Streptophyta</taxon>
        <taxon>Embryophyta</taxon>
        <taxon>Tracheophyta</taxon>
        <taxon>Spermatophyta</taxon>
        <taxon>Magnoliopsida</taxon>
        <taxon>Ranunculales</taxon>
        <taxon>Ranunculaceae</taxon>
        <taxon>Coptidoideae</taxon>
        <taxon>Coptis</taxon>
    </lineage>
</organism>
<evidence type="ECO:0000256" key="1">
    <source>
        <dbReference type="ARBA" id="ARBA00008645"/>
    </source>
</evidence>
<dbReference type="FunFam" id="3.40.50.1820:FF:000042">
    <property type="entry name" value="probable strigolactone esterase DAD2"/>
    <property type="match status" value="1"/>
</dbReference>
<dbReference type="InterPro" id="IPR000073">
    <property type="entry name" value="AB_hydrolase_1"/>
</dbReference>
<dbReference type="PANTHER" id="PTHR43039">
    <property type="entry name" value="ESTERASE-RELATED"/>
    <property type="match status" value="1"/>
</dbReference>